<feature type="compositionally biased region" description="Basic and acidic residues" evidence="7">
    <location>
        <begin position="265"/>
        <end position="275"/>
    </location>
</feature>
<evidence type="ECO:0000256" key="8">
    <source>
        <dbReference type="SAM" id="SignalP"/>
    </source>
</evidence>
<feature type="signal peptide" evidence="8">
    <location>
        <begin position="1"/>
        <end position="17"/>
    </location>
</feature>
<dbReference type="EMBL" id="AZHC01000010">
    <property type="protein sequence ID" value="OAA44168.1"/>
    <property type="molecule type" value="Genomic_DNA"/>
</dbReference>
<dbReference type="InterPro" id="IPR011330">
    <property type="entry name" value="Glyco_hydro/deAcase_b/a-brl"/>
</dbReference>
<comment type="cofactor">
    <cofactor evidence="1">
        <name>Co(2+)</name>
        <dbReference type="ChEBI" id="CHEBI:48828"/>
    </cofactor>
</comment>
<proteinExistence type="predicted"/>
<evidence type="ECO:0000313" key="10">
    <source>
        <dbReference type="EMBL" id="OAA44168.1"/>
    </source>
</evidence>
<evidence type="ECO:0000256" key="5">
    <source>
        <dbReference type="ARBA" id="ARBA00023277"/>
    </source>
</evidence>
<keyword evidence="5" id="KW-0119">Carbohydrate metabolism</keyword>
<dbReference type="OrthoDB" id="407355at2759"/>
<comment type="caution">
    <text evidence="10">The sequence shown here is derived from an EMBL/GenBank/DDBJ whole genome shotgun (WGS) entry which is preliminary data.</text>
</comment>
<organism evidence="10 11">
    <name type="scientific">Metarhizium rileyi (strain RCEF 4871)</name>
    <name type="common">Nomuraea rileyi</name>
    <dbReference type="NCBI Taxonomy" id="1649241"/>
    <lineage>
        <taxon>Eukaryota</taxon>
        <taxon>Fungi</taxon>
        <taxon>Dikarya</taxon>
        <taxon>Ascomycota</taxon>
        <taxon>Pezizomycotina</taxon>
        <taxon>Sordariomycetes</taxon>
        <taxon>Hypocreomycetidae</taxon>
        <taxon>Hypocreales</taxon>
        <taxon>Clavicipitaceae</taxon>
        <taxon>Metarhizium</taxon>
    </lineage>
</organism>
<dbReference type="Pfam" id="PF01522">
    <property type="entry name" value="Polysacc_deac_1"/>
    <property type="match status" value="1"/>
</dbReference>
<keyword evidence="11" id="KW-1185">Reference proteome</keyword>
<keyword evidence="4" id="KW-0378">Hydrolase</keyword>
<protein>
    <submittedName>
        <fullName evidence="10">Polysaccharide deacetylase family protein</fullName>
    </submittedName>
</protein>
<evidence type="ECO:0000256" key="2">
    <source>
        <dbReference type="ARBA" id="ARBA00022723"/>
    </source>
</evidence>
<feature type="domain" description="NodB homology" evidence="9">
    <location>
        <begin position="47"/>
        <end position="233"/>
    </location>
</feature>
<gene>
    <name evidence="10" type="ORF">NOR_03896</name>
</gene>
<dbReference type="InterPro" id="IPR002509">
    <property type="entry name" value="NODB_dom"/>
</dbReference>
<dbReference type="PROSITE" id="PS51677">
    <property type="entry name" value="NODB"/>
    <property type="match status" value="1"/>
</dbReference>
<evidence type="ECO:0000313" key="11">
    <source>
        <dbReference type="Proteomes" id="UP000243498"/>
    </source>
</evidence>
<dbReference type="AlphaFoldDB" id="A0A162JGX1"/>
<feature type="region of interest" description="Disordered" evidence="7">
    <location>
        <begin position="248"/>
        <end position="275"/>
    </location>
</feature>
<dbReference type="GO" id="GO:0005975">
    <property type="term" value="P:carbohydrate metabolic process"/>
    <property type="evidence" value="ECO:0007669"/>
    <property type="project" value="InterPro"/>
</dbReference>
<sequence>MLKLLLLNALLPAVAVAQVATNSSEGNPGSVSKMPYGQVIKSCTTPGAFALTFDDGPFEFTMTLLDTLKAAGVKATFFINGNNFDRVENRVPELKRMLDEGHQIGSHTDKHPDFNKISGQQVREEMTTLDEKLIKLINKSPTYMRPPFFHTTNESLKVLAEMQYHVINADLDSFDWNFTTPENNNEAFKNFQAKFDNSTMSLMHDVHKTTVELLVPKVLPILKDSGRTAMTVGECLGDPKENWYRNGPVKDATPATGVKPVQSADCKRKRDVAPV</sequence>
<evidence type="ECO:0000256" key="1">
    <source>
        <dbReference type="ARBA" id="ARBA00001941"/>
    </source>
</evidence>
<dbReference type="GO" id="GO:0016810">
    <property type="term" value="F:hydrolase activity, acting on carbon-nitrogen (but not peptide) bonds"/>
    <property type="evidence" value="ECO:0007669"/>
    <property type="project" value="InterPro"/>
</dbReference>
<dbReference type="GO" id="GO:0046872">
    <property type="term" value="F:metal ion binding"/>
    <property type="evidence" value="ECO:0007669"/>
    <property type="project" value="UniProtKB-KW"/>
</dbReference>
<dbReference type="Proteomes" id="UP000243498">
    <property type="component" value="Unassembled WGS sequence"/>
</dbReference>
<name>A0A162JGX1_METRR</name>
<evidence type="ECO:0000256" key="3">
    <source>
        <dbReference type="ARBA" id="ARBA00022729"/>
    </source>
</evidence>
<dbReference type="CDD" id="cd10951">
    <property type="entry name" value="CE4_ClCDA_like"/>
    <property type="match status" value="1"/>
</dbReference>
<reference evidence="10 11" key="1">
    <citation type="journal article" date="2016" name="Genome Biol. Evol.">
        <title>Divergent and convergent evolution of fungal pathogenicity.</title>
        <authorList>
            <person name="Shang Y."/>
            <person name="Xiao G."/>
            <person name="Zheng P."/>
            <person name="Cen K."/>
            <person name="Zhan S."/>
            <person name="Wang C."/>
        </authorList>
    </citation>
    <scope>NUCLEOTIDE SEQUENCE [LARGE SCALE GENOMIC DNA]</scope>
    <source>
        <strain evidence="10 11">RCEF 4871</strain>
    </source>
</reference>
<dbReference type="STRING" id="1081105.A0A162JGX1"/>
<dbReference type="PANTHER" id="PTHR46471:SF2">
    <property type="entry name" value="CHITIN DEACETYLASE-RELATED"/>
    <property type="match status" value="1"/>
</dbReference>
<dbReference type="PANTHER" id="PTHR46471">
    <property type="entry name" value="CHITIN DEACETYLASE"/>
    <property type="match status" value="1"/>
</dbReference>
<evidence type="ECO:0000256" key="4">
    <source>
        <dbReference type="ARBA" id="ARBA00022801"/>
    </source>
</evidence>
<feature type="chain" id="PRO_5007836505" evidence="8">
    <location>
        <begin position="18"/>
        <end position="275"/>
    </location>
</feature>
<accession>A0A162JGX1</accession>
<evidence type="ECO:0000256" key="6">
    <source>
        <dbReference type="ARBA" id="ARBA00023285"/>
    </source>
</evidence>
<evidence type="ECO:0000259" key="9">
    <source>
        <dbReference type="PROSITE" id="PS51677"/>
    </source>
</evidence>
<dbReference type="Gene3D" id="3.20.20.370">
    <property type="entry name" value="Glycoside hydrolase/deacetylase"/>
    <property type="match status" value="1"/>
</dbReference>
<keyword evidence="6" id="KW-0170">Cobalt</keyword>
<dbReference type="OMA" id="HDSHQHT"/>
<keyword evidence="3 8" id="KW-0732">Signal</keyword>
<keyword evidence="2" id="KW-0479">Metal-binding</keyword>
<evidence type="ECO:0000256" key="7">
    <source>
        <dbReference type="SAM" id="MobiDB-lite"/>
    </source>
</evidence>
<dbReference type="SUPFAM" id="SSF88713">
    <property type="entry name" value="Glycoside hydrolase/deacetylase"/>
    <property type="match status" value="1"/>
</dbReference>